<dbReference type="PATRIC" id="fig|1116213.3.peg.515"/>
<organism evidence="1">
    <name type="scientific">Candidatus Mycoplasma haematominutum 'Birmingham 1'</name>
    <dbReference type="NCBI Taxonomy" id="1116213"/>
    <lineage>
        <taxon>Bacteria</taxon>
        <taxon>Bacillati</taxon>
        <taxon>Mycoplasmatota</taxon>
        <taxon>Mollicutes</taxon>
        <taxon>Mycoplasmataceae</taxon>
        <taxon>Mycoplasma</taxon>
    </lineage>
</organism>
<protein>
    <submittedName>
        <fullName evidence="1">Uncharacterized protein</fullName>
    </submittedName>
</protein>
<proteinExistence type="predicted"/>
<dbReference type="RefSeq" id="WP_015511857.1">
    <property type="nucleotide sequence ID" value="NC_021007.1"/>
</dbReference>
<sequence length="200" mass="21856">MFAVRTLLGCTGLTGGICAVSVPLALSAGNSYTVIKQVTLDKCRVPAGLPNSQINYGTDVEGSVCWTTVASDGFTDNNISDSYTDLFREKWANISDSIRELRYDEKGSSEWTDQCIGEGVANSWVLFSETTSVKYLGRCGTTLAESTEFVKLKTEAGGVKWWICGANCWASGETSENTKIFKTENSNNWKEVAFYKSIKS</sequence>
<dbReference type="OrthoDB" id="5290752at2"/>
<dbReference type="AlphaFoldDB" id="G8C3U4"/>
<evidence type="ECO:0000313" key="1">
    <source>
        <dbReference type="EMBL" id="CCE66992.1"/>
    </source>
</evidence>
<dbReference type="HOGENOM" id="CLU_107062_0_0_14"/>
<dbReference type="EMBL" id="HE613254">
    <property type="protein sequence ID" value="CCE66992.1"/>
    <property type="molecule type" value="Genomic_DNA"/>
</dbReference>
<accession>G8C3U4</accession>
<name>G8C3U4_9MOLU</name>
<reference evidence="1" key="1">
    <citation type="submission" date="2011-11" db="EMBL/GenBank/DDBJ databases">
        <title>Complete genome sequence of Candidatus Mycoplasma haemominutum.</title>
        <authorList>
            <person name="Barker E.N."/>
            <person name="Darby A.C."/>
            <person name="Helps C.R."/>
            <person name="Peters I.R."/>
            <person name="Hughes M.A."/>
            <person name="Radford A.D."/>
            <person name="Novacco M."/>
            <person name="Boretti F."/>
            <person name="Hofmann-Lehmann R."/>
            <person name="Tasker S."/>
        </authorList>
    </citation>
    <scope>NUCLEOTIDE SEQUENCE</scope>
    <source>
        <strain evidence="1">Birmingham 1</strain>
    </source>
</reference>
<gene>
    <name evidence="1" type="ORF">MHM_04740</name>
</gene>
<dbReference type="KEGG" id="mhb:MHM_04740"/>
<reference evidence="1" key="2">
    <citation type="submission" date="2011-11" db="EMBL/GenBank/DDBJ databases">
        <authorList>
            <person name="Barker E."/>
        </authorList>
    </citation>
    <scope>NUCLEOTIDE SEQUENCE</scope>
    <source>
        <strain evidence="1">Birmingham 1</strain>
    </source>
</reference>